<dbReference type="InterPro" id="IPR002355">
    <property type="entry name" value="Cu_oxidase_Cu_BS"/>
</dbReference>
<evidence type="ECO:0000313" key="23">
    <source>
        <dbReference type="EMBL" id="KAK1481485.1"/>
    </source>
</evidence>
<dbReference type="PANTHER" id="PTHR11709">
    <property type="entry name" value="MULTI-COPPER OXIDASE"/>
    <property type="match status" value="1"/>
</dbReference>
<evidence type="ECO:0000256" key="17">
    <source>
        <dbReference type="SAM" id="MobiDB-lite"/>
    </source>
</evidence>
<evidence type="ECO:0000256" key="4">
    <source>
        <dbReference type="ARBA" id="ARBA00022496"/>
    </source>
</evidence>
<dbReference type="PROSITE" id="PS00079">
    <property type="entry name" value="MULTICOPPER_OXIDASE1"/>
    <property type="match status" value="2"/>
</dbReference>
<proteinExistence type="inferred from homology"/>
<dbReference type="Proteomes" id="UP001239213">
    <property type="component" value="Unassembled WGS sequence"/>
</dbReference>
<dbReference type="Pfam" id="PF07731">
    <property type="entry name" value="Cu-oxidase_2"/>
    <property type="match status" value="1"/>
</dbReference>
<protein>
    <submittedName>
        <fullName evidence="23">Multicopper oxidase</fullName>
    </submittedName>
</protein>
<feature type="chain" id="PRO_5042485234" evidence="19">
    <location>
        <begin position="21"/>
        <end position="679"/>
    </location>
</feature>
<evidence type="ECO:0000256" key="18">
    <source>
        <dbReference type="SAM" id="Phobius"/>
    </source>
</evidence>
<keyword evidence="3" id="KW-1003">Cell membrane</keyword>
<reference evidence="23" key="1">
    <citation type="submission" date="2016-11" db="EMBL/GenBank/DDBJ databases">
        <title>The genome sequence of Colletotrichum cuscutae.</title>
        <authorList>
            <person name="Baroncelli R."/>
        </authorList>
    </citation>
    <scope>NUCLEOTIDE SEQUENCE</scope>
    <source>
        <strain evidence="23">IMI 304802</strain>
    </source>
</reference>
<feature type="domain" description="Plastocyanin-like" evidence="22">
    <location>
        <begin position="29"/>
        <end position="145"/>
    </location>
</feature>
<dbReference type="FunFam" id="2.60.40.420:FF:000022">
    <property type="entry name" value="FET5p Multicopper oxidase"/>
    <property type="match status" value="1"/>
</dbReference>
<keyword evidence="14 18" id="KW-0472">Membrane</keyword>
<dbReference type="InterPro" id="IPR011707">
    <property type="entry name" value="Cu-oxidase-like_N"/>
</dbReference>
<dbReference type="EMBL" id="MPDP01000101">
    <property type="protein sequence ID" value="KAK1481485.1"/>
    <property type="molecule type" value="Genomic_DNA"/>
</dbReference>
<dbReference type="CDD" id="cd13851">
    <property type="entry name" value="CuRO_1_Fet3p"/>
    <property type="match status" value="1"/>
</dbReference>
<dbReference type="FunFam" id="2.60.40.420:FF:000025">
    <property type="entry name" value="FET5p Multicopper oxidase"/>
    <property type="match status" value="1"/>
</dbReference>
<evidence type="ECO:0000256" key="9">
    <source>
        <dbReference type="ARBA" id="ARBA00022989"/>
    </source>
</evidence>
<keyword evidence="10" id="KW-0560">Oxidoreductase</keyword>
<comment type="subcellular location">
    <subcellularLocation>
        <location evidence="16">Cell membrane</location>
        <topology evidence="16">Single-pass type I membrane protein</topology>
        <orientation evidence="16">Extracellular side</orientation>
    </subcellularLocation>
</comment>
<dbReference type="FunFam" id="2.60.40.420:FF:000024">
    <property type="entry name" value="FET5p Multicopper oxidase"/>
    <property type="match status" value="1"/>
</dbReference>
<keyword evidence="6" id="KW-0479">Metal-binding</keyword>
<evidence type="ECO:0000256" key="15">
    <source>
        <dbReference type="ARBA" id="ARBA00023180"/>
    </source>
</evidence>
<feature type="domain" description="Plastocyanin-like" evidence="21">
    <location>
        <begin position="362"/>
        <end position="496"/>
    </location>
</feature>
<keyword evidence="5 18" id="KW-0812">Transmembrane</keyword>
<dbReference type="GO" id="GO:0033215">
    <property type="term" value="P:reductive iron assimilation"/>
    <property type="evidence" value="ECO:0007669"/>
    <property type="project" value="TreeGrafter"/>
</dbReference>
<dbReference type="AlphaFoldDB" id="A0AAI9Y6L0"/>
<evidence type="ECO:0000256" key="8">
    <source>
        <dbReference type="ARBA" id="ARBA00022737"/>
    </source>
</evidence>
<feature type="region of interest" description="Disordered" evidence="17">
    <location>
        <begin position="603"/>
        <end position="622"/>
    </location>
</feature>
<dbReference type="InterPro" id="IPR001117">
    <property type="entry name" value="Cu-oxidase_2nd"/>
</dbReference>
<evidence type="ECO:0000256" key="11">
    <source>
        <dbReference type="ARBA" id="ARBA00023004"/>
    </source>
</evidence>
<keyword evidence="15" id="KW-0325">Glycoprotein</keyword>
<evidence type="ECO:0000256" key="3">
    <source>
        <dbReference type="ARBA" id="ARBA00022475"/>
    </source>
</evidence>
<evidence type="ECO:0000256" key="6">
    <source>
        <dbReference type="ARBA" id="ARBA00022723"/>
    </source>
</evidence>
<accession>A0AAI9Y6L0</accession>
<dbReference type="SUPFAM" id="SSF49503">
    <property type="entry name" value="Cupredoxins"/>
    <property type="match status" value="3"/>
</dbReference>
<dbReference type="PANTHER" id="PTHR11709:SF361">
    <property type="entry name" value="IRON TRANSPORT MULTICOPPER OXIDASE FET3"/>
    <property type="match status" value="1"/>
</dbReference>
<evidence type="ECO:0000256" key="16">
    <source>
        <dbReference type="ARBA" id="ARBA00037814"/>
    </source>
</evidence>
<keyword evidence="12" id="KW-0186">Copper</keyword>
<keyword evidence="11" id="KW-0408">Iron</keyword>
<evidence type="ECO:0000256" key="2">
    <source>
        <dbReference type="ARBA" id="ARBA00022448"/>
    </source>
</evidence>
<organism evidence="23 24">
    <name type="scientific">Colletotrichum cuscutae</name>
    <dbReference type="NCBI Taxonomy" id="1209917"/>
    <lineage>
        <taxon>Eukaryota</taxon>
        <taxon>Fungi</taxon>
        <taxon>Dikarya</taxon>
        <taxon>Ascomycota</taxon>
        <taxon>Pezizomycotina</taxon>
        <taxon>Sordariomycetes</taxon>
        <taxon>Hypocreomycetidae</taxon>
        <taxon>Glomerellales</taxon>
        <taxon>Glomerellaceae</taxon>
        <taxon>Colletotrichum</taxon>
        <taxon>Colletotrichum acutatum species complex</taxon>
    </lineage>
</organism>
<keyword evidence="9 18" id="KW-1133">Transmembrane helix</keyword>
<dbReference type="Gene3D" id="2.60.40.420">
    <property type="entry name" value="Cupredoxins - blue copper proteins"/>
    <property type="match status" value="3"/>
</dbReference>
<feature type="signal peptide" evidence="19">
    <location>
        <begin position="1"/>
        <end position="20"/>
    </location>
</feature>
<comment type="caution">
    <text evidence="23">The sequence shown here is derived from an EMBL/GenBank/DDBJ whole genome shotgun (WGS) entry which is preliminary data.</text>
</comment>
<keyword evidence="7 19" id="KW-0732">Signal</keyword>
<dbReference type="GO" id="GO:0005507">
    <property type="term" value="F:copper ion binding"/>
    <property type="evidence" value="ECO:0007669"/>
    <property type="project" value="InterPro"/>
</dbReference>
<evidence type="ECO:0000256" key="19">
    <source>
        <dbReference type="SAM" id="SignalP"/>
    </source>
</evidence>
<evidence type="ECO:0000259" key="21">
    <source>
        <dbReference type="Pfam" id="PF07731"/>
    </source>
</evidence>
<keyword evidence="2" id="KW-0813">Transport</keyword>
<keyword evidence="4" id="KW-0410">Iron transport</keyword>
<keyword evidence="24" id="KW-1185">Reference proteome</keyword>
<dbReference type="Pfam" id="PF00394">
    <property type="entry name" value="Cu-oxidase"/>
    <property type="match status" value="1"/>
</dbReference>
<evidence type="ECO:0000259" key="20">
    <source>
        <dbReference type="Pfam" id="PF00394"/>
    </source>
</evidence>
<evidence type="ECO:0000259" key="22">
    <source>
        <dbReference type="Pfam" id="PF07732"/>
    </source>
</evidence>
<evidence type="ECO:0000256" key="14">
    <source>
        <dbReference type="ARBA" id="ARBA00023136"/>
    </source>
</evidence>
<evidence type="ECO:0000256" key="1">
    <source>
        <dbReference type="ARBA" id="ARBA00010609"/>
    </source>
</evidence>
<dbReference type="GO" id="GO:0004322">
    <property type="term" value="F:ferroxidase activity"/>
    <property type="evidence" value="ECO:0007669"/>
    <property type="project" value="TreeGrafter"/>
</dbReference>
<feature type="transmembrane region" description="Helical" evidence="18">
    <location>
        <begin position="553"/>
        <end position="575"/>
    </location>
</feature>
<dbReference type="InterPro" id="IPR044130">
    <property type="entry name" value="CuRO_2_Fet3-like"/>
</dbReference>
<evidence type="ECO:0000256" key="13">
    <source>
        <dbReference type="ARBA" id="ARBA00023065"/>
    </source>
</evidence>
<dbReference type="InterPro" id="IPR008972">
    <property type="entry name" value="Cupredoxin"/>
</dbReference>
<keyword evidence="13" id="KW-0406">Ion transport</keyword>
<dbReference type="Pfam" id="PF07732">
    <property type="entry name" value="Cu-oxidase_3"/>
    <property type="match status" value="1"/>
</dbReference>
<dbReference type="GO" id="GO:0010106">
    <property type="term" value="P:cellular response to iron ion starvation"/>
    <property type="evidence" value="ECO:0007669"/>
    <property type="project" value="TreeGrafter"/>
</dbReference>
<evidence type="ECO:0000256" key="5">
    <source>
        <dbReference type="ARBA" id="ARBA00022692"/>
    </source>
</evidence>
<evidence type="ECO:0000256" key="12">
    <source>
        <dbReference type="ARBA" id="ARBA00023008"/>
    </source>
</evidence>
<dbReference type="CDD" id="cd13899">
    <property type="entry name" value="CuRO_3_Fet3p"/>
    <property type="match status" value="1"/>
</dbReference>
<dbReference type="InterPro" id="IPR033138">
    <property type="entry name" value="Cu_oxidase_CS"/>
</dbReference>
<feature type="domain" description="Plastocyanin-like" evidence="20">
    <location>
        <begin position="154"/>
        <end position="301"/>
    </location>
</feature>
<gene>
    <name evidence="23" type="ORF">CCUS01_04598</name>
</gene>
<evidence type="ECO:0000256" key="10">
    <source>
        <dbReference type="ARBA" id="ARBA00023002"/>
    </source>
</evidence>
<evidence type="ECO:0000256" key="7">
    <source>
        <dbReference type="ARBA" id="ARBA00022729"/>
    </source>
</evidence>
<dbReference type="GO" id="GO:0033573">
    <property type="term" value="C:high-affinity iron permease complex"/>
    <property type="evidence" value="ECO:0007669"/>
    <property type="project" value="TreeGrafter"/>
</dbReference>
<dbReference type="CDD" id="cd13877">
    <property type="entry name" value="CuRO_2_Fet3p_like"/>
    <property type="match status" value="1"/>
</dbReference>
<dbReference type="PROSITE" id="PS00080">
    <property type="entry name" value="MULTICOPPER_OXIDASE2"/>
    <property type="match status" value="1"/>
</dbReference>
<dbReference type="InterPro" id="IPR011706">
    <property type="entry name" value="Cu-oxidase_C"/>
</dbReference>
<sequence>MTGTAGLLALLSAIAQTACAATVTYDFNIGWVTANPDGAFDRPTIGINGQWPIPRIDANVGDNVIINAHNQLGNQSTSLHFHGLYMNGTTHMDGPAQVSQCAIPPGSSFTYNFTINQPGTYWYHSHTQSQYPDGLRQVFVIHDPSSPFKDQYDEEVVVSLSDWYHDQMADLIPPFMSKGNPTGAEPVPQAALMNDTQNLKVPVQPGKTYLFRLVNVAAFAGQYVWIEGHNISIVEVDGVYTEPAEASMIYISAAQRYSFLVTTRNDTSFNFAIVGSMDTSLFDTLPDDLNYNVTGWLVYDDSKPTDPAATLDAFNPFDDMTLVPYDKQPLLPEPSQTVELDVIMDNLGDGANYAFFNNITYKAPKVPTLYTVLSAGDAATNAEVYGTYTHPFVLERNEVVQIVVNNLDPGRHPFHLHGHNFQALYRAAEDGGTFADANVTEADFSATPMRRDTLVVWPNGNIVLRFRANNPGVWLFHCHIEWHVTSGLMATFVEAPLDLQKNLTIPQNHLDVCTAGSVPTIGNAAANTRDYLDLSGQNTPPSRLPDGFTSRGIVALVFSCITGILGVLTVAWYGLAKTPDGPSESGYRAPAPGVAAGLDHTTGNHQKEPIMVGAGPGGSGVKTTRSYTRAPQFSLFPAPSPVAGDVAILVRRHGSVDGAAAFSCQLITEKARSGTQAPS</sequence>
<evidence type="ECO:0000313" key="24">
    <source>
        <dbReference type="Proteomes" id="UP001239213"/>
    </source>
</evidence>
<keyword evidence="8" id="KW-0677">Repeat</keyword>
<dbReference type="InterPro" id="IPR045087">
    <property type="entry name" value="Cu-oxidase_fam"/>
</dbReference>
<name>A0AAI9Y6L0_9PEZI</name>
<comment type="similarity">
    <text evidence="1">Belongs to the multicopper oxidase family.</text>
</comment>